<dbReference type="EMBL" id="CP022601">
    <property type="protein sequence ID" value="AXJ12895.1"/>
    <property type="molecule type" value="Genomic_DNA"/>
</dbReference>
<proteinExistence type="predicted"/>
<dbReference type="RefSeq" id="WP_115130113.1">
    <property type="nucleotide sequence ID" value="NZ_CP022601.1"/>
</dbReference>
<sequence length="129" mass="15454">MEKKKKRTLEDVEAEERVTYRSLEKIEGKQLDLARFEESLLSHYGSAKSYVQRLFTMSTSTSRISFYDELYHQMTITLQDIEGNLEEERMALKEKQKEFEEKIDSLHYEKARLFIQEEKENEDGQNGFR</sequence>
<name>A0A345VJJ3_9STRE</name>
<evidence type="ECO:0000256" key="1">
    <source>
        <dbReference type="SAM" id="Coils"/>
    </source>
</evidence>
<organism evidence="2 3">
    <name type="scientific">Streptococcus pluranimalium</name>
    <dbReference type="NCBI Taxonomy" id="82348"/>
    <lineage>
        <taxon>Bacteria</taxon>
        <taxon>Bacillati</taxon>
        <taxon>Bacillota</taxon>
        <taxon>Bacilli</taxon>
        <taxon>Lactobacillales</taxon>
        <taxon>Streptococcaceae</taxon>
        <taxon>Streptococcus</taxon>
    </lineage>
</organism>
<protein>
    <submittedName>
        <fullName evidence="2">Uncharacterized protein</fullName>
    </submittedName>
</protein>
<keyword evidence="1" id="KW-0175">Coiled coil</keyword>
<evidence type="ECO:0000313" key="2">
    <source>
        <dbReference type="EMBL" id="AXJ12895.1"/>
    </source>
</evidence>
<gene>
    <name evidence="2" type="ORF">Sp14A_09740</name>
</gene>
<accession>A0A345VJJ3</accession>
<evidence type="ECO:0000313" key="3">
    <source>
        <dbReference type="Proteomes" id="UP000255411"/>
    </source>
</evidence>
<dbReference type="Proteomes" id="UP000255411">
    <property type="component" value="Chromosome"/>
</dbReference>
<dbReference type="AlphaFoldDB" id="A0A345VJJ3"/>
<feature type="coiled-coil region" evidence="1">
    <location>
        <begin position="78"/>
        <end position="105"/>
    </location>
</feature>
<reference evidence="2 3" key="1">
    <citation type="submission" date="2017-07" db="EMBL/GenBank/DDBJ databases">
        <title>Streptococcus pluranimalium as cause of bovine abortion.</title>
        <authorList>
            <person name="Rodriguez Campos S."/>
            <person name="Gobeli Brawand S."/>
            <person name="Brodard I."/>
            <person name="Rychener L."/>
            <person name="Perreten V."/>
        </authorList>
    </citation>
    <scope>NUCLEOTIDE SEQUENCE [LARGE SCALE GENOMIC DNA]</scope>
    <source>
        <strain evidence="2 3">14A0014</strain>
    </source>
</reference>